<dbReference type="InterPro" id="IPR051970">
    <property type="entry name" value="TEL2_Regulation"/>
</dbReference>
<reference evidence="4" key="1">
    <citation type="submission" date="2022-11" db="EMBL/GenBank/DDBJ databases">
        <title>Chromosomal genome sequence assembly and mating type (MAT) locus characterization of the leprose asexual lichenized fungus Lepraria neglecta (Nyl.) Erichsen.</title>
        <authorList>
            <person name="Allen J.L."/>
            <person name="Pfeffer B."/>
        </authorList>
    </citation>
    <scope>NUCLEOTIDE SEQUENCE</scope>
    <source>
        <strain evidence="4">Allen 5258</strain>
    </source>
</reference>
<dbReference type="Pfam" id="PF10193">
    <property type="entry name" value="Telomere_reg-2"/>
    <property type="match status" value="1"/>
</dbReference>
<evidence type="ECO:0000313" key="4">
    <source>
        <dbReference type="EMBL" id="KAK3178936.1"/>
    </source>
</evidence>
<keyword evidence="5" id="KW-1185">Reference proteome</keyword>
<accession>A0AAD9ZGZ3</accession>
<dbReference type="PANTHER" id="PTHR15830:SF10">
    <property type="entry name" value="TELOMERE LENGTH REGULATION PROTEIN TEL2 HOMOLOG"/>
    <property type="match status" value="1"/>
</dbReference>
<dbReference type="InterPro" id="IPR019337">
    <property type="entry name" value="Telomere_length_regulation_dom"/>
</dbReference>
<dbReference type="GO" id="GO:0005829">
    <property type="term" value="C:cytosol"/>
    <property type="evidence" value="ECO:0007669"/>
    <property type="project" value="TreeGrafter"/>
</dbReference>
<evidence type="ECO:0000313" key="5">
    <source>
        <dbReference type="Proteomes" id="UP001276659"/>
    </source>
</evidence>
<dbReference type="PANTHER" id="PTHR15830">
    <property type="entry name" value="TELOMERE LENGTH REGULATION PROTEIN TEL2 FAMILY MEMBER"/>
    <property type="match status" value="1"/>
</dbReference>
<dbReference type="GO" id="GO:0042162">
    <property type="term" value="F:telomeric DNA binding"/>
    <property type="evidence" value="ECO:0007669"/>
    <property type="project" value="TreeGrafter"/>
</dbReference>
<dbReference type="InterPro" id="IPR038528">
    <property type="entry name" value="TEL2_C_sf"/>
</dbReference>
<protein>
    <recommendedName>
        <fullName evidence="3">Telomere length regulation protein conserved domain-containing protein</fullName>
    </recommendedName>
</protein>
<evidence type="ECO:0000256" key="1">
    <source>
        <dbReference type="ARBA" id="ARBA00006133"/>
    </source>
</evidence>
<organism evidence="4 5">
    <name type="scientific">Lepraria neglecta</name>
    <dbReference type="NCBI Taxonomy" id="209136"/>
    <lineage>
        <taxon>Eukaryota</taxon>
        <taxon>Fungi</taxon>
        <taxon>Dikarya</taxon>
        <taxon>Ascomycota</taxon>
        <taxon>Pezizomycotina</taxon>
        <taxon>Lecanoromycetes</taxon>
        <taxon>OSLEUM clade</taxon>
        <taxon>Lecanoromycetidae</taxon>
        <taxon>Lecanorales</taxon>
        <taxon>Lecanorineae</taxon>
        <taxon>Stereocaulaceae</taxon>
        <taxon>Lepraria</taxon>
    </lineage>
</organism>
<gene>
    <name evidence="4" type="ORF">OEA41_001074</name>
</gene>
<feature type="domain" description="Telomere length regulation protein conserved" evidence="3">
    <location>
        <begin position="613"/>
        <end position="724"/>
    </location>
</feature>
<comment type="similarity">
    <text evidence="1">Belongs to the TEL2 family.</text>
</comment>
<evidence type="ECO:0000259" key="3">
    <source>
        <dbReference type="Pfam" id="PF10193"/>
    </source>
</evidence>
<dbReference type="AlphaFoldDB" id="A0AAD9ZGZ3"/>
<sequence>MMEGLLTPIQTRNKSGLDQQENHLVPLRTDRSHGEKQTYSLNSPEDALEILKSKPDHQELKNVLRWLKATANAREGFNIKTPGPKATQIVYVLVNDIIPDYWATLSEGRTSQSKEKLLLIRCLTSVTGIGAIISRLRLLLGQLKVPQGQAEISGISRSQPVETLIAVLEAVFDSDGFVASVWNDINSCISQSSQKSIQWKEFVSLVASSKVLSIASEASFALDALSQSVAASSWVGSGFEYATWLGRNVQHMINSLPDNDVESDKALSQLLKRALSLGYTGQLRGEDQIVQSAFSDLMNGVDRSLEKIGHLMNNFSAHEQKVLMYSIIRALSKRHLSRTDSTGPNGNSGDRGRGGVAALLAALIKTTHLHQDLLVEWIAGTSADAVGYYHNTHRAVIAALSLHSDQMMRALQISLELFGDKLCIKHAPMLHQEVNAQILLMLAGYAYRADKKSLTILARSSVYLNAISNRIAASSQRARFLGMAVGTAMSKLVDSEDKRMIFSAEELNSSNGQWYASLTTVNDTIGSISDLKPAQLPSTKSSGKKATLAMRNTKPPEPTKALNTSSKIISIEEIEDSSESEEEDLPMYEKPDSDPSDEDEDPTLVQRNRPTAPVYIRDLLASLRDTENFDRHKLALTTASSLIRRKAAFGTEVSDNIEELATLLVGLSDKWEMENFQQMRLQGMIAVLTAEPLRMGQWFCMTFYNGDYSMGQRASVLTTLGLGARELAGLGKEDAALTGTNASENAFPSKRLPDKLHNLYALEAAPMNALSQQLERAMIQPMAVEAVDKFSGPNALKVRTFSSRMAVEKKRQKPIPNALAKVVAEGFFFPLTGRWRIHLQANGDNSTCTNPFLLTHLLKTLSLILHTSGSSTLSLAQMTSEFWDLLLSLRPRATDPSVLEALLFAFLTLLDINENDQRRLAEEHAKELLETQEWVGSVFERIGGGSEEGDRIRMLAASVLMRTREVVEKYQRMLMGDMVDFM</sequence>
<dbReference type="GO" id="GO:0051879">
    <property type="term" value="F:Hsp90 protein binding"/>
    <property type="evidence" value="ECO:0007669"/>
    <property type="project" value="TreeGrafter"/>
</dbReference>
<proteinExistence type="inferred from homology"/>
<name>A0AAD9ZGZ3_9LECA</name>
<feature type="region of interest" description="Disordered" evidence="2">
    <location>
        <begin position="529"/>
        <end position="609"/>
    </location>
</feature>
<dbReference type="GO" id="GO:0051083">
    <property type="term" value="P:'de novo' cotranslational protein folding"/>
    <property type="evidence" value="ECO:0007669"/>
    <property type="project" value="TreeGrafter"/>
</dbReference>
<dbReference type="EMBL" id="JASNWA010000003">
    <property type="protein sequence ID" value="KAK3178936.1"/>
    <property type="molecule type" value="Genomic_DNA"/>
</dbReference>
<dbReference type="FunFam" id="1.25.40.720:FF:000007">
    <property type="entry name" value="WGS project CABT00000000 data, contig 2.6"/>
    <property type="match status" value="1"/>
</dbReference>
<dbReference type="Gene3D" id="1.25.40.720">
    <property type="entry name" value="Telomere length regulation protein 2, C-terminal domain"/>
    <property type="match status" value="2"/>
</dbReference>
<feature type="compositionally biased region" description="Acidic residues" evidence="2">
    <location>
        <begin position="572"/>
        <end position="586"/>
    </location>
</feature>
<evidence type="ECO:0000256" key="2">
    <source>
        <dbReference type="SAM" id="MobiDB-lite"/>
    </source>
</evidence>
<dbReference type="FunFam" id="1.25.40.720:FF:000004">
    <property type="entry name" value="WGS project CABT00000000 data, contig 2.6"/>
    <property type="match status" value="1"/>
</dbReference>
<comment type="caution">
    <text evidence="4">The sequence shown here is derived from an EMBL/GenBank/DDBJ whole genome shotgun (WGS) entry which is preliminary data.</text>
</comment>
<dbReference type="Proteomes" id="UP001276659">
    <property type="component" value="Unassembled WGS sequence"/>
</dbReference>